<keyword evidence="5" id="KW-1185">Reference proteome</keyword>
<dbReference type="InterPro" id="IPR012942">
    <property type="entry name" value="SRR1-like"/>
</dbReference>
<dbReference type="Pfam" id="PF07985">
    <property type="entry name" value="SRR1"/>
    <property type="match status" value="1"/>
</dbReference>
<evidence type="ECO:0000259" key="3">
    <source>
        <dbReference type="Pfam" id="PF07985"/>
    </source>
</evidence>
<evidence type="ECO:0000313" key="5">
    <source>
        <dbReference type="Proteomes" id="UP001497453"/>
    </source>
</evidence>
<feature type="compositionally biased region" description="Basic residues" evidence="2">
    <location>
        <begin position="19"/>
        <end position="28"/>
    </location>
</feature>
<organism evidence="4 5">
    <name type="scientific">Somion occarium</name>
    <dbReference type="NCBI Taxonomy" id="3059160"/>
    <lineage>
        <taxon>Eukaryota</taxon>
        <taxon>Fungi</taxon>
        <taxon>Dikarya</taxon>
        <taxon>Basidiomycota</taxon>
        <taxon>Agaricomycotina</taxon>
        <taxon>Agaricomycetes</taxon>
        <taxon>Polyporales</taxon>
        <taxon>Cerrenaceae</taxon>
        <taxon>Somion</taxon>
    </lineage>
</organism>
<feature type="domain" description="SRR1-like" evidence="3">
    <location>
        <begin position="73"/>
        <end position="230"/>
    </location>
</feature>
<reference evidence="5" key="1">
    <citation type="submission" date="2024-04" db="EMBL/GenBank/DDBJ databases">
        <authorList>
            <person name="Shaw F."/>
            <person name="Minotto A."/>
        </authorList>
    </citation>
    <scope>NUCLEOTIDE SEQUENCE [LARGE SCALE GENOMIC DNA]</scope>
</reference>
<protein>
    <recommendedName>
        <fullName evidence="3">SRR1-like domain-containing protein</fullName>
    </recommendedName>
</protein>
<evidence type="ECO:0000256" key="1">
    <source>
        <dbReference type="ARBA" id="ARBA00009856"/>
    </source>
</evidence>
<dbReference type="Proteomes" id="UP001497453">
    <property type="component" value="Chromosome 3"/>
</dbReference>
<feature type="region of interest" description="Disordered" evidence="2">
    <location>
        <begin position="1"/>
        <end position="36"/>
    </location>
</feature>
<name>A0ABP1D8H7_9APHY</name>
<evidence type="ECO:0000313" key="4">
    <source>
        <dbReference type="EMBL" id="CAL1704166.1"/>
    </source>
</evidence>
<dbReference type="PANTHER" id="PTHR28626">
    <property type="entry name" value="SRR1-LIKE PROTEIN"/>
    <property type="match status" value="1"/>
</dbReference>
<gene>
    <name evidence="4" type="ORF">GFSPODELE1_LOCUS4885</name>
</gene>
<dbReference type="InterPro" id="IPR040044">
    <property type="entry name" value="SRR1L"/>
</dbReference>
<comment type="similarity">
    <text evidence="1">Belongs to the SRR1 family.</text>
</comment>
<dbReference type="EMBL" id="OZ037946">
    <property type="protein sequence ID" value="CAL1704166.1"/>
    <property type="molecule type" value="Genomic_DNA"/>
</dbReference>
<dbReference type="PANTHER" id="PTHR28626:SF3">
    <property type="entry name" value="SRR1-LIKE PROTEIN"/>
    <property type="match status" value="1"/>
</dbReference>
<sequence>MSTHDGATFEYTRPFQSARPRKNRKNKKTGSGAQIAPAVALDRTRQELITDVWIQECKHLIRESLHLLSVTSPEVLCLGLGSPAAYRDPRAQLVFLLEVSDDLSLDRSNISVYDPVFTEEDERLLDDIRVRRLTENRNAAYALPNPSIAYMPHCDLQLYENILRENWTSNRLPKLLLIANRFSEYVDNVPSQKLSAAFPCVSRIAPHLTSQPLPPCPSHPTAFNNIAIQYIRLSDLPPSEDIFWELPPVPPKSGSEESTNNAER</sequence>
<evidence type="ECO:0000256" key="2">
    <source>
        <dbReference type="SAM" id="MobiDB-lite"/>
    </source>
</evidence>
<accession>A0ABP1D8H7</accession>
<proteinExistence type="inferred from homology"/>